<evidence type="ECO:0000256" key="1">
    <source>
        <dbReference type="SAM" id="Coils"/>
    </source>
</evidence>
<feature type="region of interest" description="Disordered" evidence="2">
    <location>
        <begin position="1048"/>
        <end position="1143"/>
    </location>
</feature>
<organism evidence="4 5">
    <name type="scientific">Paramagnetospirillum kuznetsovii</name>
    <dbReference type="NCBI Taxonomy" id="2053833"/>
    <lineage>
        <taxon>Bacteria</taxon>
        <taxon>Pseudomonadati</taxon>
        <taxon>Pseudomonadota</taxon>
        <taxon>Alphaproteobacteria</taxon>
        <taxon>Rhodospirillales</taxon>
        <taxon>Magnetospirillaceae</taxon>
        <taxon>Paramagnetospirillum</taxon>
    </lineage>
</organism>
<dbReference type="RefSeq" id="WP_112146154.1">
    <property type="nucleotide sequence ID" value="NZ_PGTO01000013.1"/>
</dbReference>
<feature type="coiled-coil region" evidence="1">
    <location>
        <begin position="400"/>
        <end position="427"/>
    </location>
</feature>
<feature type="region of interest" description="Disordered" evidence="2">
    <location>
        <begin position="455"/>
        <end position="478"/>
    </location>
</feature>
<dbReference type="EMBL" id="PGTO01000013">
    <property type="protein sequence ID" value="RAU21074.1"/>
    <property type="molecule type" value="Genomic_DNA"/>
</dbReference>
<sequence>MAEQLQTADEFFGADPVPGPSGPHQDMVEPGNIDLAKRPRVQNSDGSISTVRSMSFNDGASEVLVPTVVDGRIVSNDDAVDHYRKTGEHLGKFSTVDGADQYASKLHEAQAAYYGKPTADEFFGPEPQTPIADSFVKTMAVPAMKLLQAKQNIADAITGGLKAGFGDDPIGLTDKSREEFRKAGMFKSEPTSWNNVLSNSLKTFNETLIGGVIAPPLDLGIRTAGAVIGGVQGGLYQTAKELGQEQLGRDLAGIVESEMGTSTAHGVPHVRDAAPVRARVEPMMGEPHAIDVILPKDVAEARANGVIGEGDAGYFGADPTPEDMAARRAAAADVAVHEGTPKPDVHSSVRQMEPELMGRWDDLHAQKESLRSQIESVPDQIDAQIEDMQARAKRVKPSAAAVWERRIAEMQASRDELIQQKQAELRKQLLDADYQMRDIGPQVRDAYARAEDWTGPLEEPTADPVKQAPPKQEAGQPGKMTLQTIPQQILMMAREHGYDMPASALQAAEREMLAEAGIHPTTLEDGSQVYITQHLVDEAARRYAAGEWKPGLKYDASHIDNWEKAKAENGQENGQKTAIPSTTEEHRQAIRDDIYQRLLDAGRSETFAGHEAELWKDYYTRRADARFEGRKGSAWDLYQQERPDVVGQRAPKATTREMEMAQKGTTLNQDKAPDSEIVAKATPDRKAGTFAEAREQAASFVGKLLTNIETGLVATVSNNNLGKMLSSKAAKKSVSEADHALAVANADKLFKVATLDDTHPDKNAEPTIKHIQRYVAPMIGSNGDVVAVKLTVKETTGPKEPNPIYSIEAVDVSGSGLLAPSGDGIERGIGVKDVATSAIAGPSEKMIRVAGEVKDAIKRLKQTTRGTVSLLDRGLHSLVTLMKDADASTFMHESAHIYLSDLMRDAADPAAAEWVKHDGNKVLEWLGAKDAESITRRQHEKFARGFERYLMEGVAPSHALARVFAEFKQWLTAIYDKVGKLKAPISEDIRDVFARFFNDTNERVVVAPEIEKKPGLADIHERDAETTPPHLADPVADHVKVERHADVAKVHPEESDAIPGGIAGETGSDAVRSPALDNPTDGPVALPGEAGQAEGMGEVGPGGTDAASGGTGSRDAAAGGNTASPGGRTEPPSSASEPFGRDDRLLDKAGNIRLDNLGTPEDVNQVIRQAAAENGDFTDARRGVITDADVISLSEALGMNAFELNKRKLGQAFNAEQIMAARKLLVQSATAVRDAMKAAAEGGDAELLKYAEIRARHLMIQEQVSGITAEAGRALRAFRAIEGMEDAKQIDILLKQSGVPDLKQLRQEAEFGAQLKTPAQVSRWVNSTRAASFKDMIVEYYINNLISGPVTHMGYAIHNGLLLVSKVGETALAGGIGAAREVISGKEIPDRVYAGEAIAQVFGLMHGGKEGLKAAWNGLLSNELQRLPGETLADADNINSQHALQNRQAITGANVSHLVHGMGEKIGQNWELSPTAQKVWDAVGGVVRAPGRPIQAVHALTRFMAYSQEVYSQAYRQAAAEGKSGYELSNRVAQIVNAPPVEMMKSASETATNMALMKTHEFGTFVNALSRLSNSSLPAKIVIPFVSIVSNVLREGLVERSVAGVLLDQEVRDNLMGRNGGAARDAQAGRIVVGSMISAIAVYEVLKDNVTGAGPDDPRERAMWIAAGHSPYSIRGGNHWISFRGGPIGTLLGITADIVEIAKHSDDKTLGEAAGAMVIGVAKAIKDESWLRGVADLMGAVDSPNRNAERYISQLAANFAVPFSVGAGQITHLIDPTMRDARGVVDTIKAKVPFLSKTLPSKYDMWGQPMEYSRFSHNNGKPDPIATEMERLGITMSKLKRDIRGVELTDQQYGDYQRLAGRLTRQVLEQTINAPGWNTVSDFARRETLSKIVTGTRQQAQAAIIAQSRGGSNDILAQAMKNKREAVGQ</sequence>
<keyword evidence="1" id="KW-0175">Coiled coil</keyword>
<evidence type="ECO:0000259" key="3">
    <source>
        <dbReference type="Pfam" id="PF18798"/>
    </source>
</evidence>
<dbReference type="InterPro" id="IPR040824">
    <property type="entry name" value="LPD3"/>
</dbReference>
<keyword evidence="5" id="KW-1185">Reference proteome</keyword>
<feature type="domain" description="Large polyvalent protein-associated" evidence="3">
    <location>
        <begin position="692"/>
        <end position="796"/>
    </location>
</feature>
<feature type="region of interest" description="Disordered" evidence="2">
    <location>
        <begin position="1"/>
        <end position="30"/>
    </location>
</feature>
<dbReference type="Proteomes" id="UP000251075">
    <property type="component" value="Unassembled WGS sequence"/>
</dbReference>
<evidence type="ECO:0000313" key="5">
    <source>
        <dbReference type="Proteomes" id="UP000251075"/>
    </source>
</evidence>
<evidence type="ECO:0000313" key="4">
    <source>
        <dbReference type="EMBL" id="RAU21074.1"/>
    </source>
</evidence>
<dbReference type="Pfam" id="PF18798">
    <property type="entry name" value="LPD3"/>
    <property type="match status" value="1"/>
</dbReference>
<accession>A0A364NVG2</accession>
<evidence type="ECO:0000256" key="2">
    <source>
        <dbReference type="SAM" id="MobiDB-lite"/>
    </source>
</evidence>
<comment type="caution">
    <text evidence="4">The sequence shown here is derived from an EMBL/GenBank/DDBJ whole genome shotgun (WGS) entry which is preliminary data.</text>
</comment>
<name>A0A364NVG2_9PROT</name>
<dbReference type="OrthoDB" id="7483387at2"/>
<protein>
    <recommendedName>
        <fullName evidence="3">Large polyvalent protein-associated domain-containing protein</fullName>
    </recommendedName>
</protein>
<reference evidence="4 5" key="1">
    <citation type="submission" date="2017-11" db="EMBL/GenBank/DDBJ databases">
        <title>Draft genome sequence of magnetotactic bacterium Magnetospirillum kuznetsovii LBB-42.</title>
        <authorList>
            <person name="Grouzdev D.S."/>
            <person name="Rysina M.S."/>
            <person name="Baslerov R.V."/>
            <person name="Koziaeva V."/>
        </authorList>
    </citation>
    <scope>NUCLEOTIDE SEQUENCE [LARGE SCALE GENOMIC DNA]</scope>
    <source>
        <strain evidence="4 5">LBB-42</strain>
    </source>
</reference>
<proteinExistence type="predicted"/>
<gene>
    <name evidence="4" type="ORF">CU669_15060</name>
</gene>